<sequence>MAPDNDVRLTGESGAVRQGGVQSLECVWTQPGYVHSSWNGGAERKRWDGGQGSLSKMVSPEGLPAGTIQDSGVCSQRVSVVLVRSSPVGSQHLKVAGQGEISTRVPTKTSLFSQVTTNNQNGQEAVPQGQHLLFILPSRMLNELHLSLSSSSRQPHLVVKKS</sequence>
<keyword evidence="2" id="KW-1185">Reference proteome</keyword>
<name>A0ABV0QQR9_9TELE</name>
<protein>
    <submittedName>
        <fullName evidence="1">Uncharacterized protein</fullName>
    </submittedName>
</protein>
<comment type="caution">
    <text evidence="1">The sequence shown here is derived from an EMBL/GenBank/DDBJ whole genome shotgun (WGS) entry which is preliminary data.</text>
</comment>
<accession>A0ABV0QQR9</accession>
<dbReference type="EMBL" id="JAHRIN010018298">
    <property type="protein sequence ID" value="MEQ2197888.1"/>
    <property type="molecule type" value="Genomic_DNA"/>
</dbReference>
<gene>
    <name evidence="1" type="ORF">XENOCAPTIV_004623</name>
</gene>
<evidence type="ECO:0000313" key="1">
    <source>
        <dbReference type="EMBL" id="MEQ2197888.1"/>
    </source>
</evidence>
<evidence type="ECO:0000313" key="2">
    <source>
        <dbReference type="Proteomes" id="UP001434883"/>
    </source>
</evidence>
<dbReference type="Proteomes" id="UP001434883">
    <property type="component" value="Unassembled WGS sequence"/>
</dbReference>
<reference evidence="1 2" key="1">
    <citation type="submission" date="2021-06" db="EMBL/GenBank/DDBJ databases">
        <authorList>
            <person name="Palmer J.M."/>
        </authorList>
    </citation>
    <scope>NUCLEOTIDE SEQUENCE [LARGE SCALE GENOMIC DNA]</scope>
    <source>
        <strain evidence="1 2">XC_2019</strain>
        <tissue evidence="1">Muscle</tissue>
    </source>
</reference>
<organism evidence="1 2">
    <name type="scientific">Xenoophorus captivus</name>
    <dbReference type="NCBI Taxonomy" id="1517983"/>
    <lineage>
        <taxon>Eukaryota</taxon>
        <taxon>Metazoa</taxon>
        <taxon>Chordata</taxon>
        <taxon>Craniata</taxon>
        <taxon>Vertebrata</taxon>
        <taxon>Euteleostomi</taxon>
        <taxon>Actinopterygii</taxon>
        <taxon>Neopterygii</taxon>
        <taxon>Teleostei</taxon>
        <taxon>Neoteleostei</taxon>
        <taxon>Acanthomorphata</taxon>
        <taxon>Ovalentaria</taxon>
        <taxon>Atherinomorphae</taxon>
        <taxon>Cyprinodontiformes</taxon>
        <taxon>Goodeidae</taxon>
        <taxon>Xenoophorus</taxon>
    </lineage>
</organism>
<proteinExistence type="predicted"/>